<dbReference type="Proteomes" id="UP000691718">
    <property type="component" value="Unassembled WGS sequence"/>
</dbReference>
<dbReference type="GO" id="GO:0008270">
    <property type="term" value="F:zinc ion binding"/>
    <property type="evidence" value="ECO:0007669"/>
    <property type="project" value="TreeGrafter"/>
</dbReference>
<gene>
    <name evidence="11" type="ORF">PAPOLLO_LOCUS13614</name>
</gene>
<keyword evidence="9" id="KW-0812">Transmembrane</keyword>
<dbReference type="InterPro" id="IPR037519">
    <property type="entry name" value="LITAF_fam"/>
</dbReference>
<evidence type="ECO:0000259" key="10">
    <source>
        <dbReference type="PROSITE" id="PS51837"/>
    </source>
</evidence>
<dbReference type="SMART" id="SM00714">
    <property type="entry name" value="LITAF"/>
    <property type="match status" value="1"/>
</dbReference>
<dbReference type="GO" id="GO:0031902">
    <property type="term" value="C:late endosome membrane"/>
    <property type="evidence" value="ECO:0007669"/>
    <property type="project" value="UniProtKB-SubCell"/>
</dbReference>
<dbReference type="EMBL" id="CAJQZP010000945">
    <property type="protein sequence ID" value="CAG4999940.1"/>
    <property type="molecule type" value="Genomic_DNA"/>
</dbReference>
<evidence type="ECO:0000313" key="11">
    <source>
        <dbReference type="EMBL" id="CAG4999940.1"/>
    </source>
</evidence>
<evidence type="ECO:0000256" key="2">
    <source>
        <dbReference type="ARBA" id="ARBA00004481"/>
    </source>
</evidence>
<proteinExistence type="inferred from homology"/>
<comment type="similarity">
    <text evidence="4">Belongs to the CDIP1/LITAF family.</text>
</comment>
<dbReference type="OrthoDB" id="4713066at2759"/>
<reference evidence="11" key="1">
    <citation type="submission" date="2021-04" db="EMBL/GenBank/DDBJ databases">
        <authorList>
            <person name="Tunstrom K."/>
        </authorList>
    </citation>
    <scope>NUCLEOTIDE SEQUENCE</scope>
</reference>
<evidence type="ECO:0000256" key="6">
    <source>
        <dbReference type="ARBA" id="ARBA00022833"/>
    </source>
</evidence>
<dbReference type="InterPro" id="IPR006629">
    <property type="entry name" value="LITAF"/>
</dbReference>
<evidence type="ECO:0000313" key="12">
    <source>
        <dbReference type="Proteomes" id="UP000691718"/>
    </source>
</evidence>
<feature type="region of interest" description="Disordered" evidence="8">
    <location>
        <begin position="158"/>
        <end position="191"/>
    </location>
</feature>
<evidence type="ECO:0000256" key="3">
    <source>
        <dbReference type="ARBA" id="ARBA00004630"/>
    </source>
</evidence>
<sequence>MYTLVPGKDMATQNRPYQGYPYVNPIVIDVPSLDSATAARWANLPRRPIGTPVHKNTERPGISKATDSSDDNKINRDATSSGPSRTNRDREEDNPVVYIDVPESSASSVIESPRDTSERDEETFVQETILYDPIKNRRIELREANENDDYRIPAYGERFEPSPRPAPSSILQIPSPGGSSGYQSTPSRTIPNSNLPAFMSKEAELYGRPLTPDDGFSLTPIPVRDFPEPPPAYTEIDRVTQPNTDHTTPPPRTEVITSGPNPIYHAGSDSKHIRCQHCGQMVHSIVMREAGVFTHILAFIFAISCLIPVVMLIYCTDGCKYKNHYCPNCRQQIGYEIPILCQEMAYVEQRS</sequence>
<accession>A0A8S3X4A8</accession>
<name>A0A8S3X4A8_PARAO</name>
<keyword evidence="12" id="KW-1185">Reference proteome</keyword>
<evidence type="ECO:0000256" key="8">
    <source>
        <dbReference type="SAM" id="MobiDB-lite"/>
    </source>
</evidence>
<dbReference type="GO" id="GO:0005765">
    <property type="term" value="C:lysosomal membrane"/>
    <property type="evidence" value="ECO:0007669"/>
    <property type="project" value="UniProtKB-SubCell"/>
</dbReference>
<feature type="domain" description="LITAF" evidence="10">
    <location>
        <begin position="253"/>
        <end position="338"/>
    </location>
</feature>
<evidence type="ECO:0000256" key="7">
    <source>
        <dbReference type="ARBA" id="ARBA00023136"/>
    </source>
</evidence>
<dbReference type="Pfam" id="PF10601">
    <property type="entry name" value="zf-LITAF-like"/>
    <property type="match status" value="1"/>
</dbReference>
<keyword evidence="9" id="KW-1133">Transmembrane helix</keyword>
<feature type="compositionally biased region" description="Polar residues" evidence="8">
    <location>
        <begin position="181"/>
        <end position="191"/>
    </location>
</feature>
<comment type="caution">
    <text evidence="11">The sequence shown here is derived from an EMBL/GenBank/DDBJ whole genome shotgun (WGS) entry which is preliminary data.</text>
</comment>
<keyword evidence="6" id="KW-0862">Zinc</keyword>
<comment type="subcellular location">
    <subcellularLocation>
        <location evidence="2">Endosome membrane</location>
        <topology evidence="2">Peripheral membrane protein</topology>
    </subcellularLocation>
    <subcellularLocation>
        <location evidence="1">Late endosome membrane</location>
    </subcellularLocation>
    <subcellularLocation>
        <location evidence="3">Lysosome membrane</location>
        <topology evidence="3">Peripheral membrane protein</topology>
        <orientation evidence="3">Cytoplasmic side</orientation>
    </subcellularLocation>
</comment>
<evidence type="ECO:0000256" key="4">
    <source>
        <dbReference type="ARBA" id="ARBA00005975"/>
    </source>
</evidence>
<keyword evidence="5" id="KW-0479">Metal-binding</keyword>
<dbReference type="PANTHER" id="PTHR23292">
    <property type="entry name" value="LIPOPOLYSACCHARIDE-INDUCED TUMOR NECROSIS FACTOR-ALPHA FACTOR"/>
    <property type="match status" value="1"/>
</dbReference>
<dbReference type="PROSITE" id="PS51837">
    <property type="entry name" value="LITAF"/>
    <property type="match status" value="1"/>
</dbReference>
<dbReference type="AlphaFoldDB" id="A0A8S3X4A8"/>
<evidence type="ECO:0000256" key="9">
    <source>
        <dbReference type="SAM" id="Phobius"/>
    </source>
</evidence>
<feature type="region of interest" description="Disordered" evidence="8">
    <location>
        <begin position="46"/>
        <end position="122"/>
    </location>
</feature>
<feature type="region of interest" description="Disordered" evidence="8">
    <location>
        <begin position="234"/>
        <end position="260"/>
    </location>
</feature>
<dbReference type="PANTHER" id="PTHR23292:SF6">
    <property type="entry name" value="FI16602P1-RELATED"/>
    <property type="match status" value="1"/>
</dbReference>
<keyword evidence="7 9" id="KW-0472">Membrane</keyword>
<evidence type="ECO:0000256" key="1">
    <source>
        <dbReference type="ARBA" id="ARBA00004414"/>
    </source>
</evidence>
<feature type="transmembrane region" description="Helical" evidence="9">
    <location>
        <begin position="292"/>
        <end position="315"/>
    </location>
</feature>
<organism evidence="11 12">
    <name type="scientific">Parnassius apollo</name>
    <name type="common">Apollo butterfly</name>
    <name type="synonym">Papilio apollo</name>
    <dbReference type="NCBI Taxonomy" id="110799"/>
    <lineage>
        <taxon>Eukaryota</taxon>
        <taxon>Metazoa</taxon>
        <taxon>Ecdysozoa</taxon>
        <taxon>Arthropoda</taxon>
        <taxon>Hexapoda</taxon>
        <taxon>Insecta</taxon>
        <taxon>Pterygota</taxon>
        <taxon>Neoptera</taxon>
        <taxon>Endopterygota</taxon>
        <taxon>Lepidoptera</taxon>
        <taxon>Glossata</taxon>
        <taxon>Ditrysia</taxon>
        <taxon>Papilionoidea</taxon>
        <taxon>Papilionidae</taxon>
        <taxon>Parnassiinae</taxon>
        <taxon>Parnassini</taxon>
        <taxon>Parnassius</taxon>
        <taxon>Parnassius</taxon>
    </lineage>
</organism>
<evidence type="ECO:0000256" key="5">
    <source>
        <dbReference type="ARBA" id="ARBA00022723"/>
    </source>
</evidence>
<protein>
    <submittedName>
        <fullName evidence="11">(apollo) hypothetical protein</fullName>
    </submittedName>
</protein>